<proteinExistence type="predicted"/>
<evidence type="ECO:0000256" key="1">
    <source>
        <dbReference type="SAM" id="MobiDB-lite"/>
    </source>
</evidence>
<evidence type="ECO:0000313" key="3">
    <source>
        <dbReference type="Proteomes" id="UP001172681"/>
    </source>
</evidence>
<dbReference type="AlphaFoldDB" id="A0AA38Y9D6"/>
<feature type="region of interest" description="Disordered" evidence="1">
    <location>
        <begin position="121"/>
        <end position="191"/>
    </location>
</feature>
<dbReference type="Proteomes" id="UP001172681">
    <property type="component" value="Unassembled WGS sequence"/>
</dbReference>
<evidence type="ECO:0000313" key="2">
    <source>
        <dbReference type="EMBL" id="KAJ9638602.1"/>
    </source>
</evidence>
<reference evidence="2" key="1">
    <citation type="submission" date="2022-10" db="EMBL/GenBank/DDBJ databases">
        <title>Culturing micro-colonial fungi from biological soil crusts in the Mojave desert and describing Neophaeococcomyces mojavensis, and introducing the new genera and species Taxawa tesnikishii.</title>
        <authorList>
            <person name="Kurbessoian T."/>
            <person name="Stajich J.E."/>
        </authorList>
    </citation>
    <scope>NUCLEOTIDE SEQUENCE</scope>
    <source>
        <strain evidence="2">TK_35</strain>
    </source>
</reference>
<comment type="caution">
    <text evidence="2">The sequence shown here is derived from an EMBL/GenBank/DDBJ whole genome shotgun (WGS) entry which is preliminary data.</text>
</comment>
<name>A0AA38Y9D6_9EURO</name>
<organism evidence="2 3">
    <name type="scientific">Knufia peltigerae</name>
    <dbReference type="NCBI Taxonomy" id="1002370"/>
    <lineage>
        <taxon>Eukaryota</taxon>
        <taxon>Fungi</taxon>
        <taxon>Dikarya</taxon>
        <taxon>Ascomycota</taxon>
        <taxon>Pezizomycotina</taxon>
        <taxon>Eurotiomycetes</taxon>
        <taxon>Chaetothyriomycetidae</taxon>
        <taxon>Chaetothyriales</taxon>
        <taxon>Trichomeriaceae</taxon>
        <taxon>Knufia</taxon>
    </lineage>
</organism>
<keyword evidence="3" id="KW-1185">Reference proteome</keyword>
<protein>
    <submittedName>
        <fullName evidence="2">Uncharacterized protein</fullName>
    </submittedName>
</protein>
<dbReference type="EMBL" id="JAPDRN010000020">
    <property type="protein sequence ID" value="KAJ9638602.1"/>
    <property type="molecule type" value="Genomic_DNA"/>
</dbReference>
<feature type="compositionally biased region" description="Basic and acidic residues" evidence="1">
    <location>
        <begin position="159"/>
        <end position="191"/>
    </location>
</feature>
<gene>
    <name evidence="2" type="ORF">H2204_004078</name>
</gene>
<sequence length="191" mass="21023">MCVRLYVYSNLLLLRLESIYDKTRKRSKPPAGVDSSAKSLLGEFRNCNPYTYGSTTDDDSSSTSSNHSVLTSVGEDDILIEWEASGLGDELWPSLEDSHSISEHNSDLSASDALNIDNDDTMSLASTRDSPRAVTHGNELGDAEEDDNLLLAEEGMLPETRESLSFEGREHNEDATLSQEHAHPELSKFSP</sequence>
<accession>A0AA38Y9D6</accession>